<protein>
    <submittedName>
        <fullName evidence="1">Uncharacterized protein</fullName>
    </submittedName>
</protein>
<name>A0A0K8UL49_BACLA</name>
<gene>
    <name evidence="1" type="ORF">c2_g7_i1</name>
</gene>
<evidence type="ECO:0000313" key="1">
    <source>
        <dbReference type="EMBL" id="JAI27429.1"/>
    </source>
</evidence>
<reference evidence="1" key="1">
    <citation type="submission" date="2015-06" db="EMBL/GenBank/DDBJ databases">
        <authorList>
            <person name="Hoefler B.C."/>
            <person name="Straight P.D."/>
        </authorList>
    </citation>
    <scope>NUCLEOTIDE SEQUENCE</scope>
</reference>
<sequence length="116" mass="13460">MYAHAYDFIIKWATHVRSISMKSFHHTRHTNPFCVLLSKSEYVRQQAENCSSTIFSLRRRGRNEILCAQGAIHDIHVCTPILKNQTFSRIWIGMRASPSITNSRNSEKRRIVGRVS</sequence>
<dbReference type="AlphaFoldDB" id="A0A0K8UL49"/>
<accession>A0A0K8UL49</accession>
<dbReference type="EMBL" id="GDHF01024885">
    <property type="protein sequence ID" value="JAI27429.1"/>
    <property type="molecule type" value="Transcribed_RNA"/>
</dbReference>
<organism evidence="1">
    <name type="scientific">Bactrocera latifrons</name>
    <name type="common">Malaysian fruit fly</name>
    <name type="synonym">Chaetodacus latifrons</name>
    <dbReference type="NCBI Taxonomy" id="174628"/>
    <lineage>
        <taxon>Eukaryota</taxon>
        <taxon>Metazoa</taxon>
        <taxon>Ecdysozoa</taxon>
        <taxon>Arthropoda</taxon>
        <taxon>Hexapoda</taxon>
        <taxon>Insecta</taxon>
        <taxon>Pterygota</taxon>
        <taxon>Neoptera</taxon>
        <taxon>Endopterygota</taxon>
        <taxon>Diptera</taxon>
        <taxon>Brachycera</taxon>
        <taxon>Muscomorpha</taxon>
        <taxon>Tephritoidea</taxon>
        <taxon>Tephritidae</taxon>
        <taxon>Bactrocera</taxon>
        <taxon>Bactrocera</taxon>
    </lineage>
</organism>
<proteinExistence type="predicted"/>